<feature type="domain" description="MPN" evidence="6">
    <location>
        <begin position="10"/>
        <end position="138"/>
    </location>
</feature>
<dbReference type="GO" id="GO:0046872">
    <property type="term" value="F:metal ion binding"/>
    <property type="evidence" value="ECO:0007669"/>
    <property type="project" value="UniProtKB-KW"/>
</dbReference>
<accession>A0A9Q4C5X4</accession>
<comment type="caution">
    <text evidence="7">The sequence shown here is derived from an EMBL/GenBank/DDBJ whole genome shotgun (WGS) entry which is preliminary data.</text>
</comment>
<dbReference type="SUPFAM" id="SSF102712">
    <property type="entry name" value="JAB1/MPN domain"/>
    <property type="match status" value="1"/>
</dbReference>
<dbReference type="EMBL" id="RKLV01000009">
    <property type="protein sequence ID" value="MCX2819539.1"/>
    <property type="molecule type" value="Genomic_DNA"/>
</dbReference>
<keyword evidence="5" id="KW-0482">Metalloprotease</keyword>
<evidence type="ECO:0000313" key="8">
    <source>
        <dbReference type="Proteomes" id="UP001149411"/>
    </source>
</evidence>
<evidence type="ECO:0000256" key="1">
    <source>
        <dbReference type="ARBA" id="ARBA00022670"/>
    </source>
</evidence>
<dbReference type="GO" id="GO:0008237">
    <property type="term" value="F:metallopeptidase activity"/>
    <property type="evidence" value="ECO:0007669"/>
    <property type="project" value="UniProtKB-KW"/>
</dbReference>
<proteinExistence type="predicted"/>
<dbReference type="InterPro" id="IPR028090">
    <property type="entry name" value="JAB_dom_prok"/>
</dbReference>
<organism evidence="7 8">
    <name type="scientific">Halorutilus salinus</name>
    <dbReference type="NCBI Taxonomy" id="2487751"/>
    <lineage>
        <taxon>Archaea</taxon>
        <taxon>Methanobacteriati</taxon>
        <taxon>Methanobacteriota</taxon>
        <taxon>Stenosarchaea group</taxon>
        <taxon>Halobacteria</taxon>
        <taxon>Halorutilales</taxon>
        <taxon>Halorutilaceae</taxon>
        <taxon>Halorutilus</taxon>
    </lineage>
</organism>
<keyword evidence="1" id="KW-0645">Protease</keyword>
<evidence type="ECO:0000256" key="2">
    <source>
        <dbReference type="ARBA" id="ARBA00022723"/>
    </source>
</evidence>
<dbReference type="CDD" id="cd08072">
    <property type="entry name" value="MPN_archaeal"/>
    <property type="match status" value="1"/>
</dbReference>
<dbReference type="GO" id="GO:0006508">
    <property type="term" value="P:proteolysis"/>
    <property type="evidence" value="ECO:0007669"/>
    <property type="project" value="UniProtKB-KW"/>
</dbReference>
<dbReference type="RefSeq" id="WP_266087882.1">
    <property type="nucleotide sequence ID" value="NZ_RKLV01000009.1"/>
</dbReference>
<sequence>MGLFRSSSVVGIADETLEFVLETCADSHPNEFMGLLRAEEVSSPRLRFDGEEPGSGRVITDVLVIPGTTSGEAMASVREEMVPANVGGVGTVHSHPSGSIRPSEEDLRTFGSKGARHIIVGRPYDRDTWRCYSSEGEGVHLDVLDVDFEEEPFETDGDGFFGRR</sequence>
<dbReference type="PROSITE" id="PS50249">
    <property type="entry name" value="MPN"/>
    <property type="match status" value="1"/>
</dbReference>
<dbReference type="InterPro" id="IPR037518">
    <property type="entry name" value="MPN"/>
</dbReference>
<name>A0A9Q4C5X4_9EURY</name>
<evidence type="ECO:0000259" key="6">
    <source>
        <dbReference type="PROSITE" id="PS50249"/>
    </source>
</evidence>
<evidence type="ECO:0000256" key="5">
    <source>
        <dbReference type="ARBA" id="ARBA00023049"/>
    </source>
</evidence>
<protein>
    <submittedName>
        <fullName evidence="7">Mov34/MPN/PAD-1 family protein</fullName>
    </submittedName>
</protein>
<dbReference type="Gene3D" id="3.40.140.10">
    <property type="entry name" value="Cytidine Deaminase, domain 2"/>
    <property type="match status" value="1"/>
</dbReference>
<dbReference type="Proteomes" id="UP001149411">
    <property type="component" value="Unassembled WGS sequence"/>
</dbReference>
<gene>
    <name evidence="7" type="ORF">EGH25_09275</name>
</gene>
<evidence type="ECO:0000256" key="4">
    <source>
        <dbReference type="ARBA" id="ARBA00022833"/>
    </source>
</evidence>
<dbReference type="Pfam" id="PF14464">
    <property type="entry name" value="Prok-JAB"/>
    <property type="match status" value="1"/>
</dbReference>
<dbReference type="AlphaFoldDB" id="A0A9Q4C5X4"/>
<keyword evidence="3" id="KW-0378">Hydrolase</keyword>
<reference evidence="7" key="1">
    <citation type="submission" date="2022-09" db="EMBL/GenBank/DDBJ databases">
        <title>Haloadaptaus new haloarchaeum isolated from saline soil.</title>
        <authorList>
            <person name="Duran-Viseras A."/>
            <person name="Sanchez-Porro C."/>
            <person name="Ventosa A."/>
        </authorList>
    </citation>
    <scope>NUCLEOTIDE SEQUENCE</scope>
    <source>
        <strain evidence="7">F3-133</strain>
    </source>
</reference>
<keyword evidence="8" id="KW-1185">Reference proteome</keyword>
<evidence type="ECO:0000313" key="7">
    <source>
        <dbReference type="EMBL" id="MCX2819539.1"/>
    </source>
</evidence>
<keyword evidence="4" id="KW-0862">Zinc</keyword>
<keyword evidence="2" id="KW-0479">Metal-binding</keyword>
<evidence type="ECO:0000256" key="3">
    <source>
        <dbReference type="ARBA" id="ARBA00022801"/>
    </source>
</evidence>